<evidence type="ECO:0000256" key="1">
    <source>
        <dbReference type="SAM" id="MobiDB-lite"/>
    </source>
</evidence>
<dbReference type="Pfam" id="PF24913">
    <property type="entry name" value="WHD_AAA_fung"/>
    <property type="match status" value="1"/>
</dbReference>
<evidence type="ECO:0000313" key="4">
    <source>
        <dbReference type="Proteomes" id="UP000019384"/>
    </source>
</evidence>
<dbReference type="GeneID" id="34517586"/>
<dbReference type="HOGENOM" id="CLU_021105_1_2_1"/>
<dbReference type="InterPro" id="IPR027417">
    <property type="entry name" value="P-loop_NTPase"/>
</dbReference>
<dbReference type="AlphaFoldDB" id="W6MFB0"/>
<dbReference type="SUPFAM" id="SSF52540">
    <property type="entry name" value="P-loop containing nucleoside triphosphate hydrolases"/>
    <property type="match status" value="1"/>
</dbReference>
<reference evidence="3" key="1">
    <citation type="submission" date="2013-12" db="EMBL/GenBank/DDBJ databases">
        <authorList>
            <person name="Genoscope - CEA"/>
        </authorList>
    </citation>
    <scope>NUCLEOTIDE SEQUENCE</scope>
    <source>
        <strain evidence="3">CBS 1993</strain>
    </source>
</reference>
<dbReference type="STRING" id="1382522.W6MFB0"/>
<dbReference type="PANTHER" id="PTHR36168">
    <property type="entry name" value="CHROMOSOME 1, WHOLE GENOME SHOTGUN SEQUENCE"/>
    <property type="match status" value="1"/>
</dbReference>
<protein>
    <recommendedName>
        <fullName evidence="2">AAA protein C-terminal winged helix domain-containing protein</fullName>
    </recommendedName>
</protein>
<proteinExistence type="predicted"/>
<dbReference type="InterPro" id="IPR056808">
    <property type="entry name" value="HTH_AAA"/>
</dbReference>
<reference evidence="3" key="2">
    <citation type="submission" date="2014-02" db="EMBL/GenBank/DDBJ databases">
        <title>Complete DNA sequence of /Kuraishia capsulata/ illustrates novel genomic features among budding yeasts (/Saccharomycotina/).</title>
        <authorList>
            <person name="Morales L."/>
            <person name="Noel B."/>
            <person name="Porcel B."/>
            <person name="Marcet-Houben M."/>
            <person name="Hullo M-F."/>
            <person name="Sacerdot C."/>
            <person name="Tekaia F."/>
            <person name="Leh-Louis V."/>
            <person name="Despons L."/>
            <person name="Khanna V."/>
            <person name="Aury J-M."/>
            <person name="Barbe V."/>
            <person name="Couloux A."/>
            <person name="Labadie K."/>
            <person name="Pelletier E."/>
            <person name="Souciet J-L."/>
            <person name="Boekhout T."/>
            <person name="Gabaldon T."/>
            <person name="Wincker P."/>
            <person name="Dujon B."/>
        </authorList>
    </citation>
    <scope>NUCLEOTIDE SEQUENCE</scope>
    <source>
        <strain evidence="3">CBS 1993</strain>
    </source>
</reference>
<dbReference type="PANTHER" id="PTHR36168:SF1">
    <property type="entry name" value="ORC1-LIKE AAA ATPASE DOMAIN-CONTAINING PROTEIN"/>
    <property type="match status" value="1"/>
</dbReference>
<dbReference type="Proteomes" id="UP000019384">
    <property type="component" value="Unassembled WGS sequence"/>
</dbReference>
<name>W6MFB0_9ASCO</name>
<dbReference type="RefSeq" id="XP_022456198.1">
    <property type="nucleotide sequence ID" value="XM_022604650.1"/>
</dbReference>
<feature type="region of interest" description="Disordered" evidence="1">
    <location>
        <begin position="47"/>
        <end position="76"/>
    </location>
</feature>
<keyword evidence="4" id="KW-1185">Reference proteome</keyword>
<evidence type="ECO:0000313" key="3">
    <source>
        <dbReference type="EMBL" id="CDK24181.1"/>
    </source>
</evidence>
<accession>W6MFB0</accession>
<dbReference type="EMBL" id="HG793125">
    <property type="protein sequence ID" value="CDK24181.1"/>
    <property type="molecule type" value="Genomic_DNA"/>
</dbReference>
<feature type="compositionally biased region" description="Basic and acidic residues" evidence="1">
    <location>
        <begin position="637"/>
        <end position="656"/>
    </location>
</feature>
<organism evidence="3 4">
    <name type="scientific">Kuraishia capsulata CBS 1993</name>
    <dbReference type="NCBI Taxonomy" id="1382522"/>
    <lineage>
        <taxon>Eukaryota</taxon>
        <taxon>Fungi</taxon>
        <taxon>Dikarya</taxon>
        <taxon>Ascomycota</taxon>
        <taxon>Saccharomycotina</taxon>
        <taxon>Pichiomycetes</taxon>
        <taxon>Pichiales</taxon>
        <taxon>Pichiaceae</taxon>
        <taxon>Kuraishia</taxon>
    </lineage>
</organism>
<feature type="compositionally biased region" description="Basic and acidic residues" evidence="1">
    <location>
        <begin position="47"/>
        <end position="73"/>
    </location>
</feature>
<feature type="domain" description="AAA protein C-terminal winged helix" evidence="2">
    <location>
        <begin position="418"/>
        <end position="546"/>
    </location>
</feature>
<feature type="region of interest" description="Disordered" evidence="1">
    <location>
        <begin position="632"/>
        <end position="662"/>
    </location>
</feature>
<gene>
    <name evidence="3" type="ORF">KUCA_T00000141001</name>
</gene>
<dbReference type="OrthoDB" id="511599at2759"/>
<sequence length="662" mass="76460">MMAFKYKGVYLKIRPGLRQFHASSVTRINPLLPFDLTEDLDNDELKEKTRKLEKEKANKEEEARQRKEDEKKGYTGINRYKTPFEEEEKRRREKREEMWGRVRSVLMKILETGLITLSSLGVLAGGGIAYHKLYKYNVLDKISAAFDEGDRTFQLTKHKRARDDDEKQWVYRPQQDIFDDIVQGKIVGRYFLLVGEKGTGKTSTVLESIKKVNGKNCAIVDAISDPELFRIRIGTAIDFEFHEDYIGSLFSIRGPRDTTALLDIERAFHKLEEVAVRKVKQTGRPLVLVINNSHLIKDDEEGVKLVELLQQKAESLSGAGLVTMIFNSDDYWLYERMKRLGTRLEVINFNDLKRKDAINALKIARQRFFNETISEEMASQVFKLIGGRPQHISHVAGHEDVLKACNEIIDREKTWFLNQCGLLGEDMDDDVMESGKFSTSAMLLMRELVEMDRQRVANQKASEKANDGLEHGEHVLPEVPLWRARQIMTRSDYIQSYDNLNIFTIDSHSRVRADSVPMMRAFHEIASQPGFDDLLNETISRVADIESLGRTREVIAKDLMLGGHYRVEKKRNDDRQTSDVWLEGGSRRLFEETKQEDAVADESEPHLRLEEFSDGAHKRWWTKRLQHYGTYVSTGNDKSDDLTDRDQVLDLNRTSDDENDEA</sequence>
<evidence type="ECO:0000259" key="2">
    <source>
        <dbReference type="Pfam" id="PF24913"/>
    </source>
</evidence>